<dbReference type="Gene3D" id="3.30.1330.30">
    <property type="match status" value="1"/>
</dbReference>
<dbReference type="InterPro" id="IPR053888">
    <property type="entry name" value="MRM3-like_sub_bind"/>
</dbReference>
<comment type="similarity">
    <text evidence="1">Belongs to the class IV-like SAM-binding methyltransferase superfamily. RNA methyltransferase TrmH family.</text>
</comment>
<evidence type="ECO:0000256" key="2">
    <source>
        <dbReference type="ARBA" id="ARBA00022603"/>
    </source>
</evidence>
<dbReference type="Pfam" id="PF00588">
    <property type="entry name" value="SpoU_methylase"/>
    <property type="match status" value="1"/>
</dbReference>
<evidence type="ECO:0000256" key="3">
    <source>
        <dbReference type="ARBA" id="ARBA00022679"/>
    </source>
</evidence>
<feature type="domain" description="RNA 2-O ribose methyltransferase substrate binding" evidence="4">
    <location>
        <begin position="40"/>
        <end position="113"/>
    </location>
</feature>
<dbReference type="OrthoDB" id="9794400at2"/>
<dbReference type="STRING" id="306537.jk0838"/>
<evidence type="ECO:0000313" key="6">
    <source>
        <dbReference type="Proteomes" id="UP000000545"/>
    </source>
</evidence>
<evidence type="ECO:0000256" key="1">
    <source>
        <dbReference type="ARBA" id="ARBA00007228"/>
    </source>
</evidence>
<dbReference type="InterPro" id="IPR029026">
    <property type="entry name" value="tRNA_m1G_MTases_N"/>
</dbReference>
<sequence>MLWGMNPQDAQELFTERTPRIVNAAKLHRAAARKKAGVFLVEGENSVEAAIATGSATDVYVTLAAAERFEPIIRTAGYLNIYVHYITDKAAKHLSDTATTTGLFAVCKPVLWSVGKVLTPQPRLVSVPVETNDPGNAGTLIRVADAMGADAVVFVGETADPQSCKAARASAGSLFHVPVARSTNVKDVLGQLRAQGMQILATAADGEVSLDDAGEILTKPTAWLFGNEAHGLGEELLAEADLRVSIPIRGRAESLNLATAASICMYESSRIQAAAREAAGGAVED</sequence>
<evidence type="ECO:0000313" key="5">
    <source>
        <dbReference type="EMBL" id="CAI37000.1"/>
    </source>
</evidence>
<reference evidence="5 6" key="1">
    <citation type="journal article" date="2005" name="J. Bacteriol.">
        <title>Complete genome sequence and analysis of the multiresistant nosocomial pathogen Corynebacterium jeikeium K411, a lipid-requiring bacterium of the human skin flora.</title>
        <authorList>
            <person name="Tauch A."/>
            <person name="Kaiser O."/>
            <person name="Hain T."/>
            <person name="Goesmann A."/>
            <person name="Weisshaar B."/>
            <person name="Albersmeier A."/>
            <person name="Bekel T."/>
            <person name="Bischoff N."/>
            <person name="Brune I."/>
            <person name="Chakraborty T."/>
            <person name="Kalinowski J."/>
            <person name="Meyer F."/>
            <person name="Rupp O."/>
            <person name="Schneiker S."/>
            <person name="Viehoever P."/>
            <person name="Puehler A."/>
        </authorList>
    </citation>
    <scope>NUCLEOTIDE SEQUENCE [LARGE SCALE GENOMIC DNA]</scope>
    <source>
        <strain evidence="5 6">K411</strain>
    </source>
</reference>
<dbReference type="GO" id="GO:0006396">
    <property type="term" value="P:RNA processing"/>
    <property type="evidence" value="ECO:0007669"/>
    <property type="project" value="InterPro"/>
</dbReference>
<dbReference type="InterPro" id="IPR001537">
    <property type="entry name" value="SpoU_MeTrfase"/>
</dbReference>
<dbReference type="Gene3D" id="3.40.1280.10">
    <property type="match status" value="1"/>
</dbReference>
<keyword evidence="6" id="KW-1185">Reference proteome</keyword>
<dbReference type="RefSeq" id="WP_011273439.1">
    <property type="nucleotide sequence ID" value="NC_007164.1"/>
</dbReference>
<accession>Q4JW07</accession>
<dbReference type="GO" id="GO:0003723">
    <property type="term" value="F:RNA binding"/>
    <property type="evidence" value="ECO:0007669"/>
    <property type="project" value="InterPro"/>
</dbReference>
<dbReference type="EMBL" id="CR931997">
    <property type="protein sequence ID" value="CAI37000.1"/>
    <property type="molecule type" value="Genomic_DNA"/>
</dbReference>
<dbReference type="SUPFAM" id="SSF55315">
    <property type="entry name" value="L30e-like"/>
    <property type="match status" value="1"/>
</dbReference>
<dbReference type="PATRIC" id="fig|306537.10.peg.849"/>
<dbReference type="CDD" id="cd18095">
    <property type="entry name" value="SpoU-like_rRNA-MTase"/>
    <property type="match status" value="1"/>
</dbReference>
<dbReference type="GO" id="GO:0005737">
    <property type="term" value="C:cytoplasm"/>
    <property type="evidence" value="ECO:0007669"/>
    <property type="project" value="UniProtKB-ARBA"/>
</dbReference>
<dbReference type="InterPro" id="IPR029028">
    <property type="entry name" value="Alpha/beta_knot_MTases"/>
</dbReference>
<dbReference type="InterPro" id="IPR029064">
    <property type="entry name" value="Ribosomal_eL30-like_sf"/>
</dbReference>
<protein>
    <submittedName>
        <fullName evidence="5">Putative rRNA methylase</fullName>
    </submittedName>
</protein>
<dbReference type="eggNOG" id="COG0566">
    <property type="taxonomic scope" value="Bacteria"/>
</dbReference>
<gene>
    <name evidence="5" type="ordered locus">jk0838</name>
</gene>
<proteinExistence type="inferred from homology"/>
<dbReference type="Pfam" id="PF22435">
    <property type="entry name" value="MRM3-like_sub_bind"/>
    <property type="match status" value="1"/>
</dbReference>
<dbReference type="PANTHER" id="PTHR43191">
    <property type="entry name" value="RRNA METHYLTRANSFERASE 3"/>
    <property type="match status" value="1"/>
</dbReference>
<dbReference type="KEGG" id="cjk:jk0838"/>
<dbReference type="InterPro" id="IPR051259">
    <property type="entry name" value="rRNA_Methyltransferase"/>
</dbReference>
<dbReference type="GO" id="GO:0008173">
    <property type="term" value="F:RNA methyltransferase activity"/>
    <property type="evidence" value="ECO:0007669"/>
    <property type="project" value="InterPro"/>
</dbReference>
<dbReference type="GO" id="GO:0032259">
    <property type="term" value="P:methylation"/>
    <property type="evidence" value="ECO:0007669"/>
    <property type="project" value="UniProtKB-KW"/>
</dbReference>
<dbReference type="AlphaFoldDB" id="Q4JW07"/>
<dbReference type="Proteomes" id="UP000000545">
    <property type="component" value="Chromosome"/>
</dbReference>
<name>Q4JW07_CORJK</name>
<evidence type="ECO:0000259" key="4">
    <source>
        <dbReference type="SMART" id="SM00967"/>
    </source>
</evidence>
<keyword evidence="2 5" id="KW-0489">Methyltransferase</keyword>
<dbReference type="PANTHER" id="PTHR43191:SF2">
    <property type="entry name" value="RRNA METHYLTRANSFERASE 3, MITOCHONDRIAL"/>
    <property type="match status" value="1"/>
</dbReference>
<dbReference type="SUPFAM" id="SSF75217">
    <property type="entry name" value="alpha/beta knot"/>
    <property type="match status" value="1"/>
</dbReference>
<dbReference type="SMART" id="SM00967">
    <property type="entry name" value="SpoU_sub_bind"/>
    <property type="match status" value="1"/>
</dbReference>
<dbReference type="InterPro" id="IPR013123">
    <property type="entry name" value="SpoU_subst-bd"/>
</dbReference>
<dbReference type="HOGENOM" id="CLU_021322_3_1_11"/>
<keyword evidence="3" id="KW-0808">Transferase</keyword>
<organism evidence="5 6">
    <name type="scientific">Corynebacterium jeikeium (strain K411)</name>
    <dbReference type="NCBI Taxonomy" id="306537"/>
    <lineage>
        <taxon>Bacteria</taxon>
        <taxon>Bacillati</taxon>
        <taxon>Actinomycetota</taxon>
        <taxon>Actinomycetes</taxon>
        <taxon>Mycobacteriales</taxon>
        <taxon>Corynebacteriaceae</taxon>
        <taxon>Corynebacterium</taxon>
    </lineage>
</organism>